<dbReference type="AlphaFoldDB" id="A0A543CG03"/>
<evidence type="ECO:0000313" key="6">
    <source>
        <dbReference type="Proteomes" id="UP000316096"/>
    </source>
</evidence>
<dbReference type="GO" id="GO:0045892">
    <property type="term" value="P:negative regulation of DNA-templated transcription"/>
    <property type="evidence" value="ECO:0007669"/>
    <property type="project" value="TreeGrafter"/>
</dbReference>
<dbReference type="InterPro" id="IPR036388">
    <property type="entry name" value="WH-like_DNA-bd_sf"/>
</dbReference>
<dbReference type="SMART" id="SM00866">
    <property type="entry name" value="UTRA"/>
    <property type="match status" value="1"/>
</dbReference>
<dbReference type="PANTHER" id="PTHR44846">
    <property type="entry name" value="MANNOSYL-D-GLYCERATE TRANSPORT/METABOLISM SYSTEM REPRESSOR MNGR-RELATED"/>
    <property type="match status" value="1"/>
</dbReference>
<dbReference type="InterPro" id="IPR011663">
    <property type="entry name" value="UTRA"/>
</dbReference>
<dbReference type="EMBL" id="VFOZ01000001">
    <property type="protein sequence ID" value="TQL96042.1"/>
    <property type="molecule type" value="Genomic_DNA"/>
</dbReference>
<evidence type="ECO:0000256" key="3">
    <source>
        <dbReference type="ARBA" id="ARBA00023163"/>
    </source>
</evidence>
<evidence type="ECO:0000256" key="2">
    <source>
        <dbReference type="ARBA" id="ARBA00023125"/>
    </source>
</evidence>
<evidence type="ECO:0000256" key="1">
    <source>
        <dbReference type="ARBA" id="ARBA00023015"/>
    </source>
</evidence>
<evidence type="ECO:0000259" key="4">
    <source>
        <dbReference type="PROSITE" id="PS50949"/>
    </source>
</evidence>
<feature type="domain" description="HTH gntR-type" evidence="4">
    <location>
        <begin position="8"/>
        <end position="76"/>
    </location>
</feature>
<dbReference type="SMART" id="SM00345">
    <property type="entry name" value="HTH_GNTR"/>
    <property type="match status" value="1"/>
</dbReference>
<dbReference type="Pfam" id="PF07702">
    <property type="entry name" value="UTRA"/>
    <property type="match status" value="1"/>
</dbReference>
<dbReference type="OrthoDB" id="3517122at2"/>
<sequence length="243" mass="26499">MADVEFPLPKYARVVTELRRRIQEGVYRPGDMLPSEAQLVREFGIGRTTIVRALQILQNDGWITREHGLGSYAKAPPAAERNSTRLGRAVLELPETTDNFSLLHAGPAPLPAPVANLIGTDDDTAVLRRWVSLYEGRPSELVSCWFPSSVADGTDLGKPDPLAGGIRQHLQAINHARIDHIVERLSARLPEAGEAELLQIEPTAAVLEVVATVRDASDVLLLIVAVVLPGDLHELEDSYSVTD</sequence>
<dbReference type="InterPro" id="IPR028978">
    <property type="entry name" value="Chorismate_lyase_/UTRA_dom_sf"/>
</dbReference>
<dbReference type="PRINTS" id="PR00035">
    <property type="entry name" value="HTHGNTR"/>
</dbReference>
<keyword evidence="2 5" id="KW-0238">DNA-binding</keyword>
<protein>
    <submittedName>
        <fullName evidence="5">DNA-binding GntR family transcriptional regulator</fullName>
    </submittedName>
</protein>
<reference evidence="5 6" key="1">
    <citation type="submission" date="2019-06" db="EMBL/GenBank/DDBJ databases">
        <title>Sequencing the genomes of 1000 actinobacteria strains.</title>
        <authorList>
            <person name="Klenk H.-P."/>
        </authorList>
    </citation>
    <scope>NUCLEOTIDE SEQUENCE [LARGE SCALE GENOMIC DNA]</scope>
    <source>
        <strain evidence="5 6">DSM 102200</strain>
    </source>
</reference>
<dbReference type="Gene3D" id="1.10.10.10">
    <property type="entry name" value="Winged helix-like DNA-binding domain superfamily/Winged helix DNA-binding domain"/>
    <property type="match status" value="1"/>
</dbReference>
<dbReference type="PROSITE" id="PS50949">
    <property type="entry name" value="HTH_GNTR"/>
    <property type="match status" value="1"/>
</dbReference>
<dbReference type="GO" id="GO:0003677">
    <property type="term" value="F:DNA binding"/>
    <property type="evidence" value="ECO:0007669"/>
    <property type="project" value="UniProtKB-KW"/>
</dbReference>
<name>A0A543CG03_9ACTN</name>
<keyword evidence="6" id="KW-1185">Reference proteome</keyword>
<dbReference type="Proteomes" id="UP000316096">
    <property type="component" value="Unassembled WGS sequence"/>
</dbReference>
<organism evidence="5 6">
    <name type="scientific">Actinoallomurus bryophytorum</name>
    <dbReference type="NCBI Taxonomy" id="1490222"/>
    <lineage>
        <taxon>Bacteria</taxon>
        <taxon>Bacillati</taxon>
        <taxon>Actinomycetota</taxon>
        <taxon>Actinomycetes</taxon>
        <taxon>Streptosporangiales</taxon>
        <taxon>Thermomonosporaceae</taxon>
        <taxon>Actinoallomurus</taxon>
    </lineage>
</organism>
<dbReference type="InterPro" id="IPR050679">
    <property type="entry name" value="Bact_HTH_transcr_reg"/>
</dbReference>
<dbReference type="PANTHER" id="PTHR44846:SF17">
    <property type="entry name" value="GNTR-FAMILY TRANSCRIPTIONAL REGULATOR"/>
    <property type="match status" value="1"/>
</dbReference>
<dbReference type="Pfam" id="PF00392">
    <property type="entry name" value="GntR"/>
    <property type="match status" value="1"/>
</dbReference>
<dbReference type="Gene3D" id="3.40.1410.10">
    <property type="entry name" value="Chorismate lyase-like"/>
    <property type="match status" value="1"/>
</dbReference>
<proteinExistence type="predicted"/>
<dbReference type="GO" id="GO:0003700">
    <property type="term" value="F:DNA-binding transcription factor activity"/>
    <property type="evidence" value="ECO:0007669"/>
    <property type="project" value="InterPro"/>
</dbReference>
<dbReference type="InterPro" id="IPR036390">
    <property type="entry name" value="WH_DNA-bd_sf"/>
</dbReference>
<dbReference type="CDD" id="cd07377">
    <property type="entry name" value="WHTH_GntR"/>
    <property type="match status" value="1"/>
</dbReference>
<gene>
    <name evidence="5" type="ORF">FB559_1561</name>
</gene>
<accession>A0A543CG03</accession>
<keyword evidence="1" id="KW-0805">Transcription regulation</keyword>
<dbReference type="InterPro" id="IPR000524">
    <property type="entry name" value="Tscrpt_reg_HTH_GntR"/>
</dbReference>
<keyword evidence="3" id="KW-0804">Transcription</keyword>
<evidence type="ECO:0000313" key="5">
    <source>
        <dbReference type="EMBL" id="TQL96042.1"/>
    </source>
</evidence>
<dbReference type="SUPFAM" id="SSF46785">
    <property type="entry name" value="Winged helix' DNA-binding domain"/>
    <property type="match status" value="1"/>
</dbReference>
<comment type="caution">
    <text evidence="5">The sequence shown here is derived from an EMBL/GenBank/DDBJ whole genome shotgun (WGS) entry which is preliminary data.</text>
</comment>
<dbReference type="SUPFAM" id="SSF64288">
    <property type="entry name" value="Chorismate lyase-like"/>
    <property type="match status" value="1"/>
</dbReference>